<accession>A0A843Y8W6</accession>
<dbReference type="AlphaFoldDB" id="A0A843Y8W6"/>
<sequence>MELDHLVVVGQTLEEARAVIEEALGVPMQAGGKHAVFGTHNALLHLADGLYLEAIAKDPDAVPEKTPCWYGLDHHSGSARLTSWACRTSQPQEAAAKWPEAGAAVDLRRGAYHWTMFVPEIGVQPYDGLFPALLSWHSAHPAPQLTPQGCRLQALYVTHPDGARLQTTLQLKDPRLQIATGPAAISAEFETPHGLRRL</sequence>
<dbReference type="EMBL" id="WIBF01000002">
    <property type="protein sequence ID" value="MQQ07670.1"/>
    <property type="molecule type" value="Genomic_DNA"/>
</dbReference>
<feature type="domain" description="Glyoxalase-like" evidence="1">
    <location>
        <begin position="3"/>
        <end position="169"/>
    </location>
</feature>
<proteinExistence type="predicted"/>
<dbReference type="InterPro" id="IPR029068">
    <property type="entry name" value="Glyas_Bleomycin-R_OHBP_Dase"/>
</dbReference>
<reference evidence="2 3" key="1">
    <citation type="submission" date="2019-10" db="EMBL/GenBank/DDBJ databases">
        <title>Epibacterium sp. nov., isolated from seawater.</title>
        <authorList>
            <person name="Zhang X."/>
            <person name="Li N."/>
        </authorList>
    </citation>
    <scope>NUCLEOTIDE SEQUENCE [LARGE SCALE GENOMIC DNA]</scope>
    <source>
        <strain evidence="2 3">SM1979</strain>
    </source>
</reference>
<keyword evidence="3" id="KW-1185">Reference proteome</keyword>
<dbReference type="InterPro" id="IPR025870">
    <property type="entry name" value="Glyoxalase-like_dom"/>
</dbReference>
<evidence type="ECO:0000313" key="3">
    <source>
        <dbReference type="Proteomes" id="UP000444174"/>
    </source>
</evidence>
<comment type="caution">
    <text evidence="2">The sequence shown here is derived from an EMBL/GenBank/DDBJ whole genome shotgun (WGS) entry which is preliminary data.</text>
</comment>
<gene>
    <name evidence="2" type="ORF">GFB49_04305</name>
</gene>
<dbReference type="Pfam" id="PF13468">
    <property type="entry name" value="Glyoxalase_3"/>
    <property type="match status" value="1"/>
</dbReference>
<dbReference type="Proteomes" id="UP000444174">
    <property type="component" value="Unassembled WGS sequence"/>
</dbReference>
<evidence type="ECO:0000259" key="1">
    <source>
        <dbReference type="Pfam" id="PF13468"/>
    </source>
</evidence>
<dbReference type="Gene3D" id="3.10.180.10">
    <property type="entry name" value="2,3-Dihydroxybiphenyl 1,2-Dioxygenase, domain 1"/>
    <property type="match status" value="1"/>
</dbReference>
<protein>
    <submittedName>
        <fullName evidence="2">VOC family protein</fullName>
    </submittedName>
</protein>
<organism evidence="2 3">
    <name type="scientific">Tritonibacter litoralis</name>
    <dbReference type="NCBI Taxonomy" id="2662264"/>
    <lineage>
        <taxon>Bacteria</taxon>
        <taxon>Pseudomonadati</taxon>
        <taxon>Pseudomonadota</taxon>
        <taxon>Alphaproteobacteria</taxon>
        <taxon>Rhodobacterales</taxon>
        <taxon>Paracoccaceae</taxon>
        <taxon>Tritonibacter</taxon>
    </lineage>
</organism>
<evidence type="ECO:0000313" key="2">
    <source>
        <dbReference type="EMBL" id="MQQ07670.1"/>
    </source>
</evidence>
<name>A0A843Y8W6_9RHOB</name>